<name>A0A9P6KJ72_9PLEO</name>
<dbReference type="AlphaFoldDB" id="A0A9P6KJ72"/>
<accession>A0A9P6KJ72</accession>
<keyword evidence="1" id="KW-0175">Coiled coil</keyword>
<feature type="compositionally biased region" description="Basic and acidic residues" evidence="2">
    <location>
        <begin position="170"/>
        <end position="190"/>
    </location>
</feature>
<dbReference type="EMBL" id="WJXW01000020">
    <property type="protein sequence ID" value="KAF9728467.1"/>
    <property type="molecule type" value="Genomic_DNA"/>
</dbReference>
<protein>
    <submittedName>
        <fullName evidence="3">Uncharacterized protein</fullName>
    </submittedName>
</protein>
<reference evidence="3" key="1">
    <citation type="journal article" date="2020" name="Mol. Plant Microbe Interact.">
        <title>Genome Sequence of the Biocontrol Agent Coniothyrium minitans strain Conio (IMI 134523).</title>
        <authorList>
            <person name="Patel D."/>
            <person name="Shittu T.A."/>
            <person name="Baroncelli R."/>
            <person name="Muthumeenakshi S."/>
            <person name="Osborne T.H."/>
            <person name="Janganan T.K."/>
            <person name="Sreenivasaprasad S."/>
        </authorList>
    </citation>
    <scope>NUCLEOTIDE SEQUENCE</scope>
    <source>
        <strain evidence="3">Conio</strain>
    </source>
</reference>
<comment type="caution">
    <text evidence="3">The sequence shown here is derived from an EMBL/GenBank/DDBJ whole genome shotgun (WGS) entry which is preliminary data.</text>
</comment>
<feature type="region of interest" description="Disordered" evidence="2">
    <location>
        <begin position="278"/>
        <end position="297"/>
    </location>
</feature>
<evidence type="ECO:0000313" key="3">
    <source>
        <dbReference type="EMBL" id="KAF9728467.1"/>
    </source>
</evidence>
<proteinExistence type="predicted"/>
<evidence type="ECO:0000256" key="2">
    <source>
        <dbReference type="SAM" id="MobiDB-lite"/>
    </source>
</evidence>
<keyword evidence="4" id="KW-1185">Reference proteome</keyword>
<feature type="coiled-coil region" evidence="1">
    <location>
        <begin position="111"/>
        <end position="141"/>
    </location>
</feature>
<sequence length="297" mass="34056">MDEKGFLIGVLSKMKRVFFKSGYEEGKLKHIVQDGNREWITTIACICISPFNPSVILKRFKTAQGDDFRPNSSASSSSVLSASDWRKIERLLRQAVDDIYDANAKKLSRTIHTISAKNQLLQHENDNLREALANEKKHRKRGKALLLEPPTNYNRGAVFWSPTKVAQARQRQEQKDLQEEALQHQKSEANKLRERQKLAKAQLLEEARLKRVAAKEERDRLAAEKALQREEDKMAKQLEKQLQSDIKLSQKGKRQSLKPTKAIETVVADENRHVVEEAVPKLTRKGRPIQPPKNLLT</sequence>
<dbReference type="OrthoDB" id="3795736at2759"/>
<gene>
    <name evidence="3" type="ORF">PMIN01_13600</name>
</gene>
<evidence type="ECO:0000313" key="4">
    <source>
        <dbReference type="Proteomes" id="UP000756921"/>
    </source>
</evidence>
<dbReference type="Proteomes" id="UP000756921">
    <property type="component" value="Unassembled WGS sequence"/>
</dbReference>
<organism evidence="3 4">
    <name type="scientific">Paraphaeosphaeria minitans</name>
    <dbReference type="NCBI Taxonomy" id="565426"/>
    <lineage>
        <taxon>Eukaryota</taxon>
        <taxon>Fungi</taxon>
        <taxon>Dikarya</taxon>
        <taxon>Ascomycota</taxon>
        <taxon>Pezizomycotina</taxon>
        <taxon>Dothideomycetes</taxon>
        <taxon>Pleosporomycetidae</taxon>
        <taxon>Pleosporales</taxon>
        <taxon>Massarineae</taxon>
        <taxon>Didymosphaeriaceae</taxon>
        <taxon>Paraphaeosphaeria</taxon>
    </lineage>
</organism>
<feature type="region of interest" description="Disordered" evidence="2">
    <location>
        <begin position="169"/>
        <end position="190"/>
    </location>
</feature>
<evidence type="ECO:0000256" key="1">
    <source>
        <dbReference type="SAM" id="Coils"/>
    </source>
</evidence>